<keyword evidence="2" id="KW-1133">Transmembrane helix</keyword>
<dbReference type="SUPFAM" id="SSF117892">
    <property type="entry name" value="Band 7/SPFH domain"/>
    <property type="match status" value="1"/>
</dbReference>
<proteinExistence type="predicted"/>
<dbReference type="PANTHER" id="PTHR43446:SF1">
    <property type="entry name" value="BAND 7 DOMAIN-CONTAINING PROTEIN"/>
    <property type="match status" value="1"/>
</dbReference>
<protein>
    <submittedName>
        <fullName evidence="4">SPFH domain-containing protein</fullName>
    </submittedName>
</protein>
<sequence>MTTQEMNYKGFKMNGFLALFLFLFVWEGLAVWCFVIGSTLLCVLGTVMSLLWILLNCGYMMLEPNEARVMVFFGKYKGTFRETGFFWVNPLMTAKKLSLRARNLNVEPIKVNDKMGNPILIGLVLVWRLKDTYKAMFEIDAQTMAYGGTTLSSSNALVNRMNAFESFVNVQSDAALRQVAGQYAYDDNEGVDGELTLRSGGEEINEQLEQKLNERLRMAGIEVLEARINYLAYAPEIAAVMLRRQQASAIISAREKIVEGAVSMVQMALDKLSKEEIVELDEEKKAAMVSNLLVVLCADEAAQPVVNTGTLNH</sequence>
<evidence type="ECO:0000259" key="3">
    <source>
        <dbReference type="SMART" id="SM00244"/>
    </source>
</evidence>
<evidence type="ECO:0000313" key="4">
    <source>
        <dbReference type="EMBL" id="MBO8460639.1"/>
    </source>
</evidence>
<dbReference type="PANTHER" id="PTHR43446">
    <property type="entry name" value="MEMBRANE PROTEIN-RELATED"/>
    <property type="match status" value="1"/>
</dbReference>
<evidence type="ECO:0000313" key="5">
    <source>
        <dbReference type="Proteomes" id="UP000823641"/>
    </source>
</evidence>
<dbReference type="Pfam" id="PF01145">
    <property type="entry name" value="Band_7"/>
    <property type="match status" value="1"/>
</dbReference>
<evidence type="ECO:0000256" key="2">
    <source>
        <dbReference type="SAM" id="Phobius"/>
    </source>
</evidence>
<comment type="subcellular location">
    <subcellularLocation>
        <location evidence="1">Membrane</location>
        <topology evidence="1">Single-pass membrane protein</topology>
    </subcellularLocation>
</comment>
<dbReference type="CDD" id="cd03402">
    <property type="entry name" value="SPFH_like_u2"/>
    <property type="match status" value="1"/>
</dbReference>
<dbReference type="AlphaFoldDB" id="A0A9D9N547"/>
<dbReference type="EMBL" id="JADIMG010000094">
    <property type="protein sequence ID" value="MBO8460639.1"/>
    <property type="molecule type" value="Genomic_DNA"/>
</dbReference>
<dbReference type="Gene3D" id="3.30.479.30">
    <property type="entry name" value="Band 7 domain"/>
    <property type="match status" value="1"/>
</dbReference>
<dbReference type="SMART" id="SM00244">
    <property type="entry name" value="PHB"/>
    <property type="match status" value="1"/>
</dbReference>
<accession>A0A9D9N547</accession>
<name>A0A9D9N547_9BACT</name>
<comment type="caution">
    <text evidence="4">The sequence shown here is derived from an EMBL/GenBank/DDBJ whole genome shotgun (WGS) entry which is preliminary data.</text>
</comment>
<reference evidence="4" key="1">
    <citation type="submission" date="2020-10" db="EMBL/GenBank/DDBJ databases">
        <authorList>
            <person name="Gilroy R."/>
        </authorList>
    </citation>
    <scope>NUCLEOTIDE SEQUENCE</scope>
    <source>
        <strain evidence="4">G3-3990</strain>
    </source>
</reference>
<feature type="domain" description="Band 7" evidence="3">
    <location>
        <begin position="57"/>
        <end position="245"/>
    </location>
</feature>
<reference evidence="4" key="2">
    <citation type="journal article" date="2021" name="PeerJ">
        <title>Extensive microbial diversity within the chicken gut microbiome revealed by metagenomics and culture.</title>
        <authorList>
            <person name="Gilroy R."/>
            <person name="Ravi A."/>
            <person name="Getino M."/>
            <person name="Pursley I."/>
            <person name="Horton D.L."/>
            <person name="Alikhan N.F."/>
            <person name="Baker D."/>
            <person name="Gharbi K."/>
            <person name="Hall N."/>
            <person name="Watson M."/>
            <person name="Adriaenssens E.M."/>
            <person name="Foster-Nyarko E."/>
            <person name="Jarju S."/>
            <person name="Secka A."/>
            <person name="Antonio M."/>
            <person name="Oren A."/>
            <person name="Chaudhuri R.R."/>
            <person name="La Ragione R."/>
            <person name="Hildebrand F."/>
            <person name="Pallen M.J."/>
        </authorList>
    </citation>
    <scope>NUCLEOTIDE SEQUENCE</scope>
    <source>
        <strain evidence="4">G3-3990</strain>
    </source>
</reference>
<keyword evidence="2" id="KW-0472">Membrane</keyword>
<gene>
    <name evidence="4" type="ORF">IAA73_09960</name>
</gene>
<dbReference type="Proteomes" id="UP000823641">
    <property type="component" value="Unassembled WGS sequence"/>
</dbReference>
<organism evidence="4 5">
    <name type="scientific">Candidatus Gallipaludibacter merdavium</name>
    <dbReference type="NCBI Taxonomy" id="2840839"/>
    <lineage>
        <taxon>Bacteria</taxon>
        <taxon>Pseudomonadati</taxon>
        <taxon>Bacteroidota</taxon>
        <taxon>Bacteroidia</taxon>
        <taxon>Bacteroidales</taxon>
        <taxon>Candidatus Gallipaludibacter</taxon>
    </lineage>
</organism>
<evidence type="ECO:0000256" key="1">
    <source>
        <dbReference type="ARBA" id="ARBA00004167"/>
    </source>
</evidence>
<feature type="transmembrane region" description="Helical" evidence="2">
    <location>
        <begin position="40"/>
        <end position="62"/>
    </location>
</feature>
<dbReference type="InterPro" id="IPR001107">
    <property type="entry name" value="Band_7"/>
</dbReference>
<dbReference type="GO" id="GO:0016020">
    <property type="term" value="C:membrane"/>
    <property type="evidence" value="ECO:0007669"/>
    <property type="project" value="UniProtKB-SubCell"/>
</dbReference>
<keyword evidence="2" id="KW-0812">Transmembrane</keyword>
<dbReference type="InterPro" id="IPR036013">
    <property type="entry name" value="Band_7/SPFH_dom_sf"/>
</dbReference>